<dbReference type="Gene3D" id="3.30.565.10">
    <property type="entry name" value="Histidine kinase-like ATPase, C-terminal domain"/>
    <property type="match status" value="1"/>
</dbReference>
<dbReference type="InterPro" id="IPR050267">
    <property type="entry name" value="Anti-sigma-factor_SerPK"/>
</dbReference>
<dbReference type="SUPFAM" id="SSF55874">
    <property type="entry name" value="ATPase domain of HSP90 chaperone/DNA topoisomerase II/histidine kinase"/>
    <property type="match status" value="1"/>
</dbReference>
<proteinExistence type="predicted"/>
<evidence type="ECO:0000259" key="4">
    <source>
        <dbReference type="Pfam" id="PF14417"/>
    </source>
</evidence>
<feature type="region of interest" description="Disordered" evidence="2">
    <location>
        <begin position="178"/>
        <end position="198"/>
    </location>
</feature>
<keyword evidence="1" id="KW-0723">Serine/threonine-protein kinase</keyword>
<sequence>MRTGAAAGHRGYYHEAVCYGSDDELLAVATPFLLGGVAAGEPTVVALGTRNAALVRAALPPDSGVTFLPGDGMYPRPTSAIRSYRDLLAAYVRQGARQIRIIGELPPAALGVTWDWWARYESAVNHAYDEFPLWSMCAYDTRTTPAHVLAEVARTHPRHTTPDGRHLPSPTYVEPATYLRESPPAPADPLQATPPQVDLTSPTAAQARAAVQGAARGRLPADDVQDLVVAVSETVSNALRHGRPPVRMRLWAGPDRIVVTVSDGGQGPTDPFAGLLPTGNGAVGGLGLWIAYQSCNHVTSHRGPDGFTLRLTAGNPHFAG</sequence>
<dbReference type="Pfam" id="PF13581">
    <property type="entry name" value="HATPase_c_2"/>
    <property type="match status" value="1"/>
</dbReference>
<dbReference type="CDD" id="cd16936">
    <property type="entry name" value="HATPase_RsbW-like"/>
    <property type="match status" value="1"/>
</dbReference>
<feature type="domain" description="Histidine kinase/HSP90-like ATPase" evidence="3">
    <location>
        <begin position="204"/>
        <end position="312"/>
    </location>
</feature>
<dbReference type="NCBIfam" id="NF041045">
    <property type="entry name" value="RsbA_anti_sig"/>
    <property type="match status" value="1"/>
</dbReference>
<dbReference type="InterPro" id="IPR036890">
    <property type="entry name" value="HATPase_C_sf"/>
</dbReference>
<dbReference type="RefSeq" id="WP_145775809.1">
    <property type="nucleotide sequence ID" value="NZ_BAAATQ010000101.1"/>
</dbReference>
<dbReference type="PANTHER" id="PTHR35526:SF3">
    <property type="entry name" value="ANTI-SIGMA-F FACTOR RSBW"/>
    <property type="match status" value="1"/>
</dbReference>
<dbReference type="Proteomes" id="UP000319825">
    <property type="component" value="Unassembled WGS sequence"/>
</dbReference>
<organism evidence="5 6">
    <name type="scientific">Micromonospora olivasterospora</name>
    <dbReference type="NCBI Taxonomy" id="1880"/>
    <lineage>
        <taxon>Bacteria</taxon>
        <taxon>Bacillati</taxon>
        <taxon>Actinomycetota</taxon>
        <taxon>Actinomycetes</taxon>
        <taxon>Micromonosporales</taxon>
        <taxon>Micromonosporaceae</taxon>
        <taxon>Micromonospora</taxon>
    </lineage>
</organism>
<evidence type="ECO:0000256" key="1">
    <source>
        <dbReference type="ARBA" id="ARBA00022527"/>
    </source>
</evidence>
<keyword evidence="1" id="KW-0418">Kinase</keyword>
<dbReference type="Pfam" id="PF14417">
    <property type="entry name" value="MEDS"/>
    <property type="match status" value="1"/>
</dbReference>
<dbReference type="InterPro" id="IPR047718">
    <property type="entry name" value="RsbA-like_anti_sig"/>
</dbReference>
<dbReference type="InterPro" id="IPR003594">
    <property type="entry name" value="HATPase_dom"/>
</dbReference>
<evidence type="ECO:0000313" key="6">
    <source>
        <dbReference type="Proteomes" id="UP000319825"/>
    </source>
</evidence>
<dbReference type="EMBL" id="VLKE01000001">
    <property type="protein sequence ID" value="TWH69194.1"/>
    <property type="molecule type" value="Genomic_DNA"/>
</dbReference>
<dbReference type="GO" id="GO:0004674">
    <property type="term" value="F:protein serine/threonine kinase activity"/>
    <property type="evidence" value="ECO:0007669"/>
    <property type="project" value="UniProtKB-KW"/>
</dbReference>
<evidence type="ECO:0000313" key="5">
    <source>
        <dbReference type="EMBL" id="TWH69194.1"/>
    </source>
</evidence>
<accession>A0A562IF21</accession>
<keyword evidence="1" id="KW-0808">Transferase</keyword>
<keyword evidence="6" id="KW-1185">Reference proteome</keyword>
<dbReference type="OrthoDB" id="4088450at2"/>
<gene>
    <name evidence="5" type="ORF">JD77_04202</name>
</gene>
<dbReference type="InterPro" id="IPR025847">
    <property type="entry name" value="MEDS_domain"/>
</dbReference>
<name>A0A562IF21_MICOL</name>
<reference evidence="5 6" key="1">
    <citation type="submission" date="2019-07" db="EMBL/GenBank/DDBJ databases">
        <title>R&amp;d 2014.</title>
        <authorList>
            <person name="Klenk H.-P."/>
        </authorList>
    </citation>
    <scope>NUCLEOTIDE SEQUENCE [LARGE SCALE GENOMIC DNA]</scope>
    <source>
        <strain evidence="5 6">DSM 43868</strain>
    </source>
</reference>
<evidence type="ECO:0000259" key="3">
    <source>
        <dbReference type="Pfam" id="PF13581"/>
    </source>
</evidence>
<dbReference type="AlphaFoldDB" id="A0A562IF21"/>
<feature type="domain" description="MEDS" evidence="4">
    <location>
        <begin position="14"/>
        <end position="157"/>
    </location>
</feature>
<protein>
    <submittedName>
        <fullName evidence="5">Anti-sigma regulatory factor (Ser/Thr protein kinase)</fullName>
    </submittedName>
</protein>
<evidence type="ECO:0000256" key="2">
    <source>
        <dbReference type="SAM" id="MobiDB-lite"/>
    </source>
</evidence>
<comment type="caution">
    <text evidence="5">The sequence shown here is derived from an EMBL/GenBank/DDBJ whole genome shotgun (WGS) entry which is preliminary data.</text>
</comment>
<dbReference type="PANTHER" id="PTHR35526">
    <property type="entry name" value="ANTI-SIGMA-F FACTOR RSBW-RELATED"/>
    <property type="match status" value="1"/>
</dbReference>